<dbReference type="Gene3D" id="2.30.110.10">
    <property type="entry name" value="Electron Transport, Fmn-binding Protein, Chain A"/>
    <property type="match status" value="1"/>
</dbReference>
<dbReference type="SUPFAM" id="SSF50475">
    <property type="entry name" value="FMN-binding split barrel"/>
    <property type="match status" value="1"/>
</dbReference>
<keyword evidence="2" id="KW-1185">Reference proteome</keyword>
<reference evidence="1 2" key="1">
    <citation type="submission" date="2022-08" db="EMBL/GenBank/DDBJ databases">
        <title>Reclassification of Massilia species as members of the genera Telluria, Duganella, Pseudoduganella, Mokoshia gen. nov. and Zemynaea gen. nov. using orthogonal and non-orthogonal genome-based approaches.</title>
        <authorList>
            <person name="Bowman J.P."/>
        </authorList>
    </citation>
    <scope>NUCLEOTIDE SEQUENCE [LARGE SCALE GENOMIC DNA]</scope>
    <source>
        <strain evidence="1 2">JCM 31316</strain>
    </source>
</reference>
<protein>
    <submittedName>
        <fullName evidence="1">Pyridoxamine 5'-phosphate oxidase family protein</fullName>
    </submittedName>
</protein>
<dbReference type="RefSeq" id="WP_258815216.1">
    <property type="nucleotide sequence ID" value="NZ_JANUGW010000002.1"/>
</dbReference>
<dbReference type="PANTHER" id="PTHR42815:SF2">
    <property type="entry name" value="FAD-BINDING, PUTATIVE (AFU_ORTHOLOGUE AFUA_6G07600)-RELATED"/>
    <property type="match status" value="1"/>
</dbReference>
<dbReference type="Proteomes" id="UP001204151">
    <property type="component" value="Unassembled WGS sequence"/>
</dbReference>
<dbReference type="InterPro" id="IPR012349">
    <property type="entry name" value="Split_barrel_FMN-bd"/>
</dbReference>
<accession>A0ABT1ZKX1</accession>
<proteinExistence type="predicted"/>
<evidence type="ECO:0000313" key="2">
    <source>
        <dbReference type="Proteomes" id="UP001204151"/>
    </source>
</evidence>
<evidence type="ECO:0000313" key="1">
    <source>
        <dbReference type="EMBL" id="MCS0580548.1"/>
    </source>
</evidence>
<gene>
    <name evidence="1" type="ORF">NX784_02995</name>
</gene>
<dbReference type="EMBL" id="JANUGW010000002">
    <property type="protein sequence ID" value="MCS0580548.1"/>
    <property type="molecule type" value="Genomic_DNA"/>
</dbReference>
<name>A0ABT1ZKX1_9BURK</name>
<organism evidence="1 2">
    <name type="scientific">Massilia pinisoli</name>
    <dbReference type="NCBI Taxonomy" id="1772194"/>
    <lineage>
        <taxon>Bacteria</taxon>
        <taxon>Pseudomonadati</taxon>
        <taxon>Pseudomonadota</taxon>
        <taxon>Betaproteobacteria</taxon>
        <taxon>Burkholderiales</taxon>
        <taxon>Oxalobacteraceae</taxon>
        <taxon>Telluria group</taxon>
        <taxon>Massilia</taxon>
    </lineage>
</organism>
<dbReference type="PANTHER" id="PTHR42815">
    <property type="entry name" value="FAD-BINDING, PUTATIVE (AFU_ORTHOLOGUE AFUA_6G07600)-RELATED"/>
    <property type="match status" value="1"/>
</dbReference>
<comment type="caution">
    <text evidence="1">The sequence shown here is derived from an EMBL/GenBank/DDBJ whole genome shotgun (WGS) entry which is preliminary data.</text>
</comment>
<sequence length="301" mass="32334">MDGDRIPMPFHEGELRAQALAGVEPLSSPFSAPIRNRMPDQHRTFFPLLSFVCVAVADADGWPLATLVQGPPGFASSPDPARLDVAALPTVCDPVRTRLLAGSPIGMLGIDLGTRRRNRLNGIVAHVDDAGFAVDVAQSFGNCPRYIHVRSLVPVERTVGPVTMFRTNFPDRARAMLAEATTLFVASASGAGAEDASAGLDISHRGGPAGFARLDGDVLTVPDFAGNRYFNTLGNFVAEPRAAIVLADVATGDMLQLQGRVDVDWTAAEPDRVPPVERVWRFRIERGWLRPGAFGLAERSE</sequence>